<name>A0A8D9BPS0_9HEMI</name>
<sequence>MAWTVYHYGLAFVMVVTGSINTLSTKWADHLKSVGSDGVLRGFDHPFFQSCSMFLGELLCLLAFKAILSYYLYKQDTLADVRELVRGNRNFNPLVFVPPAMCDMIATSLMYIGLNLTYASSFQMLRGSVIIFVALLSVAFLNRNILPREWFGIVLIIMGLTVVGVSDFVSPSKEGPKDTNSVLTGDMLIVMAQIITAVQMIYEEKYVTKLDIPALQAVGWEGVFGFITTAVLLVPFYFIKVGKPFTDNSRGSLEDVPDAFVQLSNNPLLIIAILGTILSIAFFNFAGISVTKEMSATTRMVLDTVRTLFIWLISLWLGWQDFHPLQIVGFGLLIFGLCVYNNLMPSPHSMLTTAWVARSNRHNPLDEDDFINQPADCRPVLFGSPVSKPVILIILYVESSSHVDELRINSAAVLRPAKLERAT</sequence>
<accession>A0A8D9BPS0</accession>
<evidence type="ECO:0000256" key="3">
    <source>
        <dbReference type="ARBA" id="ARBA00022597"/>
    </source>
</evidence>
<dbReference type="EMBL" id="HBUF01647951">
    <property type="protein sequence ID" value="CAG6786382.1"/>
    <property type="molecule type" value="Transcribed_RNA"/>
</dbReference>
<dbReference type="GO" id="GO:0015165">
    <property type="term" value="F:pyrimidine nucleotide-sugar transmembrane transporter activity"/>
    <property type="evidence" value="ECO:0007669"/>
    <property type="project" value="InterPro"/>
</dbReference>
<keyword evidence="5 7" id="KW-1133">Transmembrane helix</keyword>
<keyword evidence="3" id="KW-0762">Sugar transport</keyword>
<comment type="similarity">
    <text evidence="2">Belongs to the nucleotide-sugar transporter family. SLC35A subfamily.</text>
</comment>
<dbReference type="SUPFAM" id="SSF103481">
    <property type="entry name" value="Multidrug resistance efflux transporter EmrE"/>
    <property type="match status" value="1"/>
</dbReference>
<organism evidence="8">
    <name type="scientific">Cacopsylla melanoneura</name>
    <dbReference type="NCBI Taxonomy" id="428564"/>
    <lineage>
        <taxon>Eukaryota</taxon>
        <taxon>Metazoa</taxon>
        <taxon>Ecdysozoa</taxon>
        <taxon>Arthropoda</taxon>
        <taxon>Hexapoda</taxon>
        <taxon>Insecta</taxon>
        <taxon>Pterygota</taxon>
        <taxon>Neoptera</taxon>
        <taxon>Paraneoptera</taxon>
        <taxon>Hemiptera</taxon>
        <taxon>Sternorrhyncha</taxon>
        <taxon>Psylloidea</taxon>
        <taxon>Psyllidae</taxon>
        <taxon>Psyllinae</taxon>
        <taxon>Cacopsylla</taxon>
    </lineage>
</organism>
<feature type="transmembrane region" description="Helical" evidence="7">
    <location>
        <begin position="214"/>
        <end position="239"/>
    </location>
</feature>
<dbReference type="InterPro" id="IPR037185">
    <property type="entry name" value="EmrE-like"/>
</dbReference>
<evidence type="ECO:0000256" key="7">
    <source>
        <dbReference type="SAM" id="Phobius"/>
    </source>
</evidence>
<feature type="transmembrane region" description="Helical" evidence="7">
    <location>
        <begin position="7"/>
        <end position="27"/>
    </location>
</feature>
<protein>
    <submittedName>
        <fullName evidence="8">Solute carrier family 35 member F6</fullName>
    </submittedName>
</protein>
<evidence type="ECO:0000256" key="6">
    <source>
        <dbReference type="ARBA" id="ARBA00023136"/>
    </source>
</evidence>
<dbReference type="InterPro" id="IPR007271">
    <property type="entry name" value="Nuc_sug_transpt"/>
</dbReference>
<dbReference type="Pfam" id="PF04142">
    <property type="entry name" value="Nuc_sug_transp"/>
    <property type="match status" value="1"/>
</dbReference>
<keyword evidence="4 7" id="KW-0812">Transmembrane</keyword>
<evidence type="ECO:0000256" key="5">
    <source>
        <dbReference type="ARBA" id="ARBA00022989"/>
    </source>
</evidence>
<evidence type="ECO:0000256" key="2">
    <source>
        <dbReference type="ARBA" id="ARBA00009976"/>
    </source>
</evidence>
<dbReference type="EMBL" id="HBUF01647953">
    <property type="protein sequence ID" value="CAG6786389.1"/>
    <property type="molecule type" value="Transcribed_RNA"/>
</dbReference>
<feature type="transmembrane region" description="Helical" evidence="7">
    <location>
        <begin position="268"/>
        <end position="288"/>
    </location>
</feature>
<evidence type="ECO:0000313" key="8">
    <source>
        <dbReference type="EMBL" id="CAG6786382.1"/>
    </source>
</evidence>
<reference evidence="8" key="1">
    <citation type="submission" date="2021-05" db="EMBL/GenBank/DDBJ databases">
        <authorList>
            <person name="Alioto T."/>
            <person name="Alioto T."/>
            <person name="Gomez Garrido J."/>
        </authorList>
    </citation>
    <scope>NUCLEOTIDE SEQUENCE</scope>
</reference>
<evidence type="ECO:0000256" key="1">
    <source>
        <dbReference type="ARBA" id="ARBA00004141"/>
    </source>
</evidence>
<comment type="subcellular location">
    <subcellularLocation>
        <location evidence="1">Membrane</location>
        <topology evidence="1">Multi-pass membrane protein</topology>
    </subcellularLocation>
</comment>
<dbReference type="PIRSF" id="PIRSF036436">
    <property type="entry name" value="UCP036436"/>
    <property type="match status" value="1"/>
</dbReference>
<dbReference type="PANTHER" id="PTHR13146">
    <property type="match status" value="1"/>
</dbReference>
<dbReference type="EMBL" id="HBUF01647947">
    <property type="protein sequence ID" value="CAG6786364.1"/>
    <property type="molecule type" value="Transcribed_RNA"/>
</dbReference>
<feature type="transmembrane region" description="Helical" evidence="7">
    <location>
        <begin position="325"/>
        <end position="343"/>
    </location>
</feature>
<feature type="transmembrane region" description="Helical" evidence="7">
    <location>
        <begin position="300"/>
        <end position="319"/>
    </location>
</feature>
<dbReference type="PANTHER" id="PTHR13146:SF0">
    <property type="entry name" value="SOLUTE CARRIER FAMILY 35 MEMBER F6"/>
    <property type="match status" value="1"/>
</dbReference>
<dbReference type="EMBL" id="HBUF01647937">
    <property type="protein sequence ID" value="CAG6786314.1"/>
    <property type="molecule type" value="Transcribed_RNA"/>
</dbReference>
<dbReference type="AlphaFoldDB" id="A0A8D9BPS0"/>
<dbReference type="GO" id="GO:0000139">
    <property type="term" value="C:Golgi membrane"/>
    <property type="evidence" value="ECO:0007669"/>
    <property type="project" value="InterPro"/>
</dbReference>
<keyword evidence="6 7" id="KW-0472">Membrane</keyword>
<feature type="transmembrane region" description="Helical" evidence="7">
    <location>
        <begin position="182"/>
        <end position="202"/>
    </location>
</feature>
<keyword evidence="3" id="KW-0813">Transport</keyword>
<dbReference type="InterPro" id="IPR012404">
    <property type="entry name" value="UCP036436"/>
</dbReference>
<feature type="transmembrane region" description="Helical" evidence="7">
    <location>
        <begin position="94"/>
        <end position="112"/>
    </location>
</feature>
<evidence type="ECO:0000256" key="4">
    <source>
        <dbReference type="ARBA" id="ARBA00022692"/>
    </source>
</evidence>
<proteinExistence type="inferred from homology"/>
<feature type="transmembrane region" description="Helical" evidence="7">
    <location>
        <begin position="47"/>
        <end position="73"/>
    </location>
</feature>
<feature type="transmembrane region" description="Helical" evidence="7">
    <location>
        <begin position="124"/>
        <end position="141"/>
    </location>
</feature>
<feature type="transmembrane region" description="Helical" evidence="7">
    <location>
        <begin position="150"/>
        <end position="170"/>
    </location>
</feature>